<dbReference type="PATRIC" id="fig|452652.3.peg.5891"/>
<dbReference type="EMBL" id="AP010968">
    <property type="protein sequence ID" value="BAJ31655.1"/>
    <property type="molecule type" value="Genomic_DNA"/>
</dbReference>
<keyword evidence="3" id="KW-1185">Reference proteome</keyword>
<reference evidence="2 3" key="1">
    <citation type="journal article" date="2010" name="DNA Res.">
        <title>Genome sequence of Kitasatospora setae NBRC 14216T: an evolutionary snapshot of the family Streptomycetaceae.</title>
        <authorList>
            <person name="Ichikawa N."/>
            <person name="Oguchi A."/>
            <person name="Ikeda H."/>
            <person name="Ishikawa J."/>
            <person name="Kitani S."/>
            <person name="Watanabe Y."/>
            <person name="Nakamura S."/>
            <person name="Katano Y."/>
            <person name="Kishi E."/>
            <person name="Sasagawa M."/>
            <person name="Ankai A."/>
            <person name="Fukui S."/>
            <person name="Hashimoto Y."/>
            <person name="Kamata S."/>
            <person name="Otoguro M."/>
            <person name="Tanikawa S."/>
            <person name="Nihira T."/>
            <person name="Horinouchi S."/>
            <person name="Ohnishi Y."/>
            <person name="Hayakawa M."/>
            <person name="Kuzuyama T."/>
            <person name="Arisawa A."/>
            <person name="Nomoto F."/>
            <person name="Miura H."/>
            <person name="Takahashi Y."/>
            <person name="Fujita N."/>
        </authorList>
    </citation>
    <scope>NUCLEOTIDE SEQUENCE [LARGE SCALE GENOMIC DNA]</scope>
    <source>
        <strain evidence="3">ATCC 33774 / DSM 43861 / JCM 3304 / KCC A-0304 / NBRC 14216 / KM-6054</strain>
    </source>
</reference>
<dbReference type="RefSeq" id="WP_014138952.1">
    <property type="nucleotide sequence ID" value="NC_016109.1"/>
</dbReference>
<name>E4N0H1_KITSK</name>
<evidence type="ECO:0000313" key="2">
    <source>
        <dbReference type="EMBL" id="BAJ31655.1"/>
    </source>
</evidence>
<dbReference type="HOGENOM" id="CLU_752091_0_0_11"/>
<dbReference type="KEGG" id="ksk:KSE_58850"/>
<dbReference type="eggNOG" id="ENOG5033PWK">
    <property type="taxonomic scope" value="Bacteria"/>
</dbReference>
<feature type="region of interest" description="Disordered" evidence="1">
    <location>
        <begin position="359"/>
        <end position="383"/>
    </location>
</feature>
<dbReference type="Proteomes" id="UP000007076">
    <property type="component" value="Chromosome"/>
</dbReference>
<protein>
    <submittedName>
        <fullName evidence="2">Uncharacterized protein</fullName>
    </submittedName>
</protein>
<proteinExistence type="predicted"/>
<evidence type="ECO:0000256" key="1">
    <source>
        <dbReference type="SAM" id="MobiDB-lite"/>
    </source>
</evidence>
<evidence type="ECO:0000313" key="3">
    <source>
        <dbReference type="Proteomes" id="UP000007076"/>
    </source>
</evidence>
<sequence>MWRLPDAAARRFPLVARPRPACLPLHQRIQALTRLADVAAEQGDPSIASTVLNRAALIASDIGDDTAAGAMCHQHAAAYLHATPLPADAAIRALEPLVNLARLQLRAGRADQGRQYLLTLFDAVARAAPTDIEGIAVPADLVADTADRHTVRAWLWSVLLADGTRALTTVGRWTEALAHVQTHHGIGRRMLDGRQTAVLAAATTGDRPAVLALLHDTEPGDPWEDAVTAALTALCRPGDRRAAARAAGLWTVLEPGDGLAVFTTRLALTVLDATEPDTPAARNLARTAIIRTDESGDGYALRDLLAHPAARAVLAAERAEARERALAACALGSGTLPADSRERLDAAVGGAVRVLENALAAPGERRPPAPRAPDPGIRQALKR</sequence>
<accession>E4N0H1</accession>
<gene>
    <name evidence="2" type="ordered locus">KSE_58850</name>
</gene>
<organism evidence="2 3">
    <name type="scientific">Kitasatospora setae (strain ATCC 33774 / DSM 43861 / JCM 3304 / KCC A-0304 / NBRC 14216 / KM-6054)</name>
    <name type="common">Streptomyces setae</name>
    <dbReference type="NCBI Taxonomy" id="452652"/>
    <lineage>
        <taxon>Bacteria</taxon>
        <taxon>Bacillati</taxon>
        <taxon>Actinomycetota</taxon>
        <taxon>Actinomycetes</taxon>
        <taxon>Kitasatosporales</taxon>
        <taxon>Streptomycetaceae</taxon>
        <taxon>Kitasatospora</taxon>
    </lineage>
</organism>
<dbReference type="AlphaFoldDB" id="E4N0H1"/>
<dbReference type="STRING" id="452652.KSE_58850"/>